<proteinExistence type="predicted"/>
<evidence type="ECO:0000313" key="2">
    <source>
        <dbReference type="EMBL" id="GFS71387.1"/>
    </source>
</evidence>
<gene>
    <name evidence="2" type="ORF">NPIL_152741</name>
</gene>
<organism evidence="2 3">
    <name type="scientific">Nephila pilipes</name>
    <name type="common">Giant wood spider</name>
    <name type="synonym">Nephila maculata</name>
    <dbReference type="NCBI Taxonomy" id="299642"/>
    <lineage>
        <taxon>Eukaryota</taxon>
        <taxon>Metazoa</taxon>
        <taxon>Ecdysozoa</taxon>
        <taxon>Arthropoda</taxon>
        <taxon>Chelicerata</taxon>
        <taxon>Arachnida</taxon>
        <taxon>Araneae</taxon>
        <taxon>Araneomorphae</taxon>
        <taxon>Entelegynae</taxon>
        <taxon>Araneoidea</taxon>
        <taxon>Nephilidae</taxon>
        <taxon>Nephila</taxon>
    </lineage>
</organism>
<comment type="caution">
    <text evidence="2">The sequence shown here is derived from an EMBL/GenBank/DDBJ whole genome shotgun (WGS) entry which is preliminary data.</text>
</comment>
<evidence type="ECO:0000256" key="1">
    <source>
        <dbReference type="SAM" id="MobiDB-lite"/>
    </source>
</evidence>
<evidence type="ECO:0000313" key="3">
    <source>
        <dbReference type="Proteomes" id="UP000887013"/>
    </source>
</evidence>
<dbReference type="EMBL" id="BMAW01049610">
    <property type="protein sequence ID" value="GFS71387.1"/>
    <property type="molecule type" value="Genomic_DNA"/>
</dbReference>
<name>A0A8X6MPP7_NEPPI</name>
<sequence length="82" mass="9249">MGVPSRVATSVPDPSRIKSQRQNPIRATVSNSLFSHTHNGLIKVCIMKCQILHSFCSHHFNKRHWAPAVAFGEVEEGKQKQR</sequence>
<reference evidence="2" key="1">
    <citation type="submission" date="2020-08" db="EMBL/GenBank/DDBJ databases">
        <title>Multicomponent nature underlies the extraordinary mechanical properties of spider dragline silk.</title>
        <authorList>
            <person name="Kono N."/>
            <person name="Nakamura H."/>
            <person name="Mori M."/>
            <person name="Yoshida Y."/>
            <person name="Ohtoshi R."/>
            <person name="Malay A.D."/>
            <person name="Moran D.A.P."/>
            <person name="Tomita M."/>
            <person name="Numata K."/>
            <person name="Arakawa K."/>
        </authorList>
    </citation>
    <scope>NUCLEOTIDE SEQUENCE</scope>
</reference>
<accession>A0A8X6MPP7</accession>
<keyword evidence="3" id="KW-1185">Reference proteome</keyword>
<protein>
    <submittedName>
        <fullName evidence="2">Uncharacterized protein</fullName>
    </submittedName>
</protein>
<dbReference type="AlphaFoldDB" id="A0A8X6MPP7"/>
<feature type="region of interest" description="Disordered" evidence="1">
    <location>
        <begin position="1"/>
        <end position="23"/>
    </location>
</feature>
<dbReference type="Proteomes" id="UP000887013">
    <property type="component" value="Unassembled WGS sequence"/>
</dbReference>